<dbReference type="Pfam" id="PF07842">
    <property type="entry name" value="GCFC"/>
    <property type="match status" value="1"/>
</dbReference>
<evidence type="ECO:0000259" key="5">
    <source>
        <dbReference type="Pfam" id="PF07842"/>
    </source>
</evidence>
<protein>
    <recommendedName>
        <fullName evidence="5">GCF C-terminal domain-containing protein</fullName>
    </recommendedName>
</protein>
<gene>
    <name evidence="6" type="ORF">PXEA_LOCUS5922</name>
</gene>
<feature type="compositionally biased region" description="Basic and acidic residues" evidence="4">
    <location>
        <begin position="34"/>
        <end position="45"/>
    </location>
</feature>
<comment type="similarity">
    <text evidence="2">Belongs to the GCF family.</text>
</comment>
<keyword evidence="7" id="KW-1185">Reference proteome</keyword>
<dbReference type="Proteomes" id="UP000784294">
    <property type="component" value="Unassembled WGS sequence"/>
</dbReference>
<name>A0A3S4ZUQ8_9PLAT</name>
<comment type="subcellular location">
    <subcellularLocation>
        <location evidence="1">Nucleus</location>
    </subcellularLocation>
</comment>
<organism evidence="6 7">
    <name type="scientific">Protopolystoma xenopodis</name>
    <dbReference type="NCBI Taxonomy" id="117903"/>
    <lineage>
        <taxon>Eukaryota</taxon>
        <taxon>Metazoa</taxon>
        <taxon>Spiralia</taxon>
        <taxon>Lophotrochozoa</taxon>
        <taxon>Platyhelminthes</taxon>
        <taxon>Monogenea</taxon>
        <taxon>Polyopisthocotylea</taxon>
        <taxon>Polystomatidea</taxon>
        <taxon>Polystomatidae</taxon>
        <taxon>Protopolystoma</taxon>
    </lineage>
</organism>
<dbReference type="GO" id="GO:0005634">
    <property type="term" value="C:nucleus"/>
    <property type="evidence" value="ECO:0007669"/>
    <property type="project" value="UniProtKB-SubCell"/>
</dbReference>
<evidence type="ECO:0000256" key="2">
    <source>
        <dbReference type="ARBA" id="ARBA00010801"/>
    </source>
</evidence>
<comment type="caution">
    <text evidence="6">The sequence shown here is derived from an EMBL/GenBank/DDBJ whole genome shotgun (WGS) entry which is preliminary data.</text>
</comment>
<evidence type="ECO:0000256" key="1">
    <source>
        <dbReference type="ARBA" id="ARBA00004123"/>
    </source>
</evidence>
<dbReference type="GO" id="GO:0000398">
    <property type="term" value="P:mRNA splicing, via spliceosome"/>
    <property type="evidence" value="ECO:0007669"/>
    <property type="project" value="InterPro"/>
</dbReference>
<evidence type="ECO:0000313" key="6">
    <source>
        <dbReference type="EMBL" id="VEL12482.1"/>
    </source>
</evidence>
<dbReference type="PANTHER" id="PTHR12214">
    <property type="entry name" value="GC-RICH SEQUENCE DNA-BINDING FACTOR"/>
    <property type="match status" value="1"/>
</dbReference>
<dbReference type="PANTHER" id="PTHR12214:SF0">
    <property type="entry name" value="LD29489P"/>
    <property type="match status" value="1"/>
</dbReference>
<feature type="region of interest" description="Disordered" evidence="4">
    <location>
        <begin position="21"/>
        <end position="45"/>
    </location>
</feature>
<evidence type="ECO:0000313" key="7">
    <source>
        <dbReference type="Proteomes" id="UP000784294"/>
    </source>
</evidence>
<dbReference type="OrthoDB" id="429427at2759"/>
<dbReference type="InterPro" id="IPR012890">
    <property type="entry name" value="GCFC2-like"/>
</dbReference>
<evidence type="ECO:0000256" key="4">
    <source>
        <dbReference type="SAM" id="MobiDB-lite"/>
    </source>
</evidence>
<dbReference type="EMBL" id="CAAALY010014876">
    <property type="protein sequence ID" value="VEL12482.1"/>
    <property type="molecule type" value="Genomic_DNA"/>
</dbReference>
<reference evidence="6" key="1">
    <citation type="submission" date="2018-11" db="EMBL/GenBank/DDBJ databases">
        <authorList>
            <consortium name="Pathogen Informatics"/>
        </authorList>
    </citation>
    <scope>NUCLEOTIDE SEQUENCE</scope>
</reference>
<dbReference type="GO" id="GO:0003677">
    <property type="term" value="F:DNA binding"/>
    <property type="evidence" value="ECO:0007669"/>
    <property type="project" value="InterPro"/>
</dbReference>
<dbReference type="AlphaFoldDB" id="A0A3S4ZUQ8"/>
<evidence type="ECO:0000256" key="3">
    <source>
        <dbReference type="ARBA" id="ARBA00023242"/>
    </source>
</evidence>
<accession>A0A3S4ZUQ8</accession>
<feature type="domain" description="GCF C-terminal" evidence="5">
    <location>
        <begin position="115"/>
        <end position="185"/>
    </location>
</feature>
<proteinExistence type="inferred from homology"/>
<sequence>MPWFEDLIDFTRLPISVIDKQGQRRQKQPGLLQKGEREVDQSERHAKVAGDLGLTIKKEPGDNGGVGADGIGTEASCSEGDSTCEIKEIMNEDAVKENTKANTPVGKTIQEDLRILPNIFEKVLIPRLTDLVSQTWDPLSRRQCLRLHQLLTSWAGLWPTFHSNSRMVQHLFQAVIRRLETIIQEDVFIPLYPKQ</sequence>
<keyword evidence="3" id="KW-0539">Nucleus</keyword>
<dbReference type="InterPro" id="IPR022783">
    <property type="entry name" value="GCFC_dom"/>
</dbReference>